<dbReference type="KEGG" id="cprv:CYPRO_1857"/>
<protein>
    <submittedName>
        <fullName evidence="2">Uncharacterized protein</fullName>
    </submittedName>
</protein>
<dbReference type="Proteomes" id="UP000254808">
    <property type="component" value="Chromosome"/>
</dbReference>
<dbReference type="AlphaFoldDB" id="A0A345UKV5"/>
<dbReference type="RefSeq" id="WP_114984338.1">
    <property type="nucleotide sequence ID" value="NZ_CP027806.1"/>
</dbReference>
<organism evidence="2 3">
    <name type="scientific">Cyclonatronum proteinivorum</name>
    <dbReference type="NCBI Taxonomy" id="1457365"/>
    <lineage>
        <taxon>Bacteria</taxon>
        <taxon>Pseudomonadati</taxon>
        <taxon>Balneolota</taxon>
        <taxon>Balneolia</taxon>
        <taxon>Balneolales</taxon>
        <taxon>Cyclonatronaceae</taxon>
        <taxon>Cyclonatronum</taxon>
    </lineage>
</organism>
<keyword evidence="1" id="KW-0812">Transmembrane</keyword>
<evidence type="ECO:0000256" key="1">
    <source>
        <dbReference type="SAM" id="Phobius"/>
    </source>
</evidence>
<keyword evidence="3" id="KW-1185">Reference proteome</keyword>
<feature type="transmembrane region" description="Helical" evidence="1">
    <location>
        <begin position="34"/>
        <end position="52"/>
    </location>
</feature>
<evidence type="ECO:0000313" key="3">
    <source>
        <dbReference type="Proteomes" id="UP000254808"/>
    </source>
</evidence>
<gene>
    <name evidence="2" type="ORF">CYPRO_1857</name>
</gene>
<name>A0A345UKV5_9BACT</name>
<keyword evidence="1" id="KW-1133">Transmembrane helix</keyword>
<proteinExistence type="predicted"/>
<evidence type="ECO:0000313" key="2">
    <source>
        <dbReference type="EMBL" id="AXJ01107.1"/>
    </source>
</evidence>
<feature type="transmembrane region" description="Helical" evidence="1">
    <location>
        <begin position="6"/>
        <end position="22"/>
    </location>
</feature>
<sequence length="121" mass="13468">MLYTPVSILVGALITAEGLKILIDEGRTNRFSNFVSAVELMWMVISLVYLFTEELYGIYLFMPAFFVAYVAAGFISSLLMIRQFKSMEELEDFRVPKSYGVVSMIAGFLFSAASMALFAAG</sequence>
<dbReference type="EMBL" id="CP027806">
    <property type="protein sequence ID" value="AXJ01107.1"/>
    <property type="molecule type" value="Genomic_DNA"/>
</dbReference>
<feature type="transmembrane region" description="Helical" evidence="1">
    <location>
        <begin position="101"/>
        <end position="120"/>
    </location>
</feature>
<feature type="transmembrane region" description="Helical" evidence="1">
    <location>
        <begin position="58"/>
        <end position="81"/>
    </location>
</feature>
<reference evidence="2 3" key="1">
    <citation type="submission" date="2018-03" db="EMBL/GenBank/DDBJ databases">
        <title>Phenotypic and genomic properties of Cyclonatronum proteinivorum gen. nov., sp. nov., a haloalkaliphilic bacteroidete from soda lakes possessing Na+-translocating rhodopsin.</title>
        <authorList>
            <person name="Toshchakov S.V."/>
            <person name="Korzhenkov A."/>
            <person name="Samarov N.I."/>
            <person name="Kublanov I.V."/>
            <person name="Muntyan M.S."/>
            <person name="Sorokin D.Y."/>
        </authorList>
    </citation>
    <scope>NUCLEOTIDE SEQUENCE [LARGE SCALE GENOMIC DNA]</scope>
    <source>
        <strain evidence="2 3">Omega</strain>
    </source>
</reference>
<accession>A0A345UKV5</accession>
<keyword evidence="1" id="KW-0472">Membrane</keyword>